<dbReference type="AlphaFoldDB" id="A0A081N207"/>
<proteinExistence type="predicted"/>
<name>A0A081N207_9GAMM</name>
<dbReference type="NCBIfam" id="NF047399">
    <property type="entry name" value="BrnA_antitoxin_add"/>
    <property type="match status" value="1"/>
</dbReference>
<evidence type="ECO:0000313" key="1">
    <source>
        <dbReference type="EMBL" id="KEQ12480.1"/>
    </source>
</evidence>
<gene>
    <name evidence="1" type="ORF">GZ77_18335</name>
</gene>
<reference evidence="1 2" key="1">
    <citation type="submission" date="2014-06" db="EMBL/GenBank/DDBJ databases">
        <title>Whole Genome Sequences of Three Symbiotic Endozoicomonas Bacteria.</title>
        <authorList>
            <person name="Neave M.J."/>
            <person name="Apprill A."/>
            <person name="Voolstra C.R."/>
        </authorList>
    </citation>
    <scope>NUCLEOTIDE SEQUENCE [LARGE SCALE GENOMIC DNA]</scope>
    <source>
        <strain evidence="1 2">LMG 24815</strain>
    </source>
</reference>
<comment type="caution">
    <text evidence="1">The sequence shown here is derived from an EMBL/GenBank/DDBJ whole genome shotgun (WGS) entry which is preliminary data.</text>
</comment>
<accession>A0A081N207</accession>
<dbReference type="eggNOG" id="ENOG5032YQV">
    <property type="taxonomic scope" value="Bacteria"/>
</dbReference>
<dbReference type="Proteomes" id="UP000028006">
    <property type="component" value="Unassembled WGS sequence"/>
</dbReference>
<dbReference type="SMR" id="A0A081N207"/>
<dbReference type="EMBL" id="JOKG01000004">
    <property type="protein sequence ID" value="KEQ12480.1"/>
    <property type="molecule type" value="Genomic_DNA"/>
</dbReference>
<keyword evidence="2" id="KW-1185">Reference proteome</keyword>
<organism evidence="1 2">
    <name type="scientific">Endozoicomonas montiporae</name>
    <dbReference type="NCBI Taxonomy" id="1027273"/>
    <lineage>
        <taxon>Bacteria</taxon>
        <taxon>Pseudomonadati</taxon>
        <taxon>Pseudomonadota</taxon>
        <taxon>Gammaproteobacteria</taxon>
        <taxon>Oceanospirillales</taxon>
        <taxon>Endozoicomonadaceae</taxon>
        <taxon>Endozoicomonas</taxon>
    </lineage>
</organism>
<protein>
    <submittedName>
        <fullName evidence="1">CopG family transcriptional regulator</fullName>
    </submittedName>
</protein>
<evidence type="ECO:0000313" key="2">
    <source>
        <dbReference type="Proteomes" id="UP000028006"/>
    </source>
</evidence>
<sequence length="73" mass="8621">MKAKDLDKKFDDGEDVLEYFDTENPQRPNLEAKRVNIDFPAWVVDELDKEANIIGISRQALIKTWIVDRIRHH</sequence>
<dbReference type="RefSeq" id="WP_034877839.1">
    <property type="nucleotide sequence ID" value="NZ_JOKG01000004.1"/>
</dbReference>